<evidence type="ECO:0000313" key="3">
    <source>
        <dbReference type="Proteomes" id="UP001217089"/>
    </source>
</evidence>
<feature type="compositionally biased region" description="Polar residues" evidence="1">
    <location>
        <begin position="212"/>
        <end position="226"/>
    </location>
</feature>
<feature type="region of interest" description="Disordered" evidence="1">
    <location>
        <begin position="57"/>
        <end position="78"/>
    </location>
</feature>
<proteinExistence type="predicted"/>
<feature type="compositionally biased region" description="Polar residues" evidence="1">
    <location>
        <begin position="240"/>
        <end position="254"/>
    </location>
</feature>
<comment type="caution">
    <text evidence="2">The sequence shown here is derived from an EMBL/GenBank/DDBJ whole genome shotgun (WGS) entry which is preliminary data.</text>
</comment>
<reference evidence="2 3" key="1">
    <citation type="submission" date="2022-12" db="EMBL/GenBank/DDBJ databases">
        <title>Chromosome-level genome of Tegillarca granosa.</title>
        <authorList>
            <person name="Kim J."/>
        </authorList>
    </citation>
    <scope>NUCLEOTIDE SEQUENCE [LARGE SCALE GENOMIC DNA]</scope>
    <source>
        <strain evidence="2">Teg-2019</strain>
        <tissue evidence="2">Adductor muscle</tissue>
    </source>
</reference>
<dbReference type="EMBL" id="JARBDR010000440">
    <property type="protein sequence ID" value="KAJ8312675.1"/>
    <property type="molecule type" value="Genomic_DNA"/>
</dbReference>
<evidence type="ECO:0000256" key="1">
    <source>
        <dbReference type="SAM" id="MobiDB-lite"/>
    </source>
</evidence>
<evidence type="ECO:0000313" key="2">
    <source>
        <dbReference type="EMBL" id="KAJ8312675.1"/>
    </source>
</evidence>
<protein>
    <submittedName>
        <fullName evidence="2">Uncharacterized protein</fullName>
    </submittedName>
</protein>
<feature type="region of interest" description="Disordered" evidence="1">
    <location>
        <begin position="206"/>
        <end position="279"/>
    </location>
</feature>
<sequence>MKSFVISHLNLRHFQYKISIMARGTRDSNGTKASTHIGYVRQQSRDVQHKKVMELHSRPPDCKENEKKDGIEERPNQFSNDLSMDKTFVISNKSSREIQNSADVVHTKYNETGDGMNQYLDDSMSAKVSPVLGPRFENAMTDTFDRSTVNVNLSKVVQILDTENGSVKQKCIDDTGRIGDMELMENGDKDTYMSIHNDLVEGHVNSSEKEFSANSASLENVATKTHTGPEKDDTLDGIGDSNTNSYRNDSSSLADPSVEDNDDSSGMDENNDHTTSKKEIQISEGKMFILYCPAWNLVCQKL</sequence>
<name>A0ABQ9FAM8_TEGGR</name>
<organism evidence="2 3">
    <name type="scientific">Tegillarca granosa</name>
    <name type="common">Malaysian cockle</name>
    <name type="synonym">Anadara granosa</name>
    <dbReference type="NCBI Taxonomy" id="220873"/>
    <lineage>
        <taxon>Eukaryota</taxon>
        <taxon>Metazoa</taxon>
        <taxon>Spiralia</taxon>
        <taxon>Lophotrochozoa</taxon>
        <taxon>Mollusca</taxon>
        <taxon>Bivalvia</taxon>
        <taxon>Autobranchia</taxon>
        <taxon>Pteriomorphia</taxon>
        <taxon>Arcoida</taxon>
        <taxon>Arcoidea</taxon>
        <taxon>Arcidae</taxon>
        <taxon>Tegillarca</taxon>
    </lineage>
</organism>
<keyword evidence="3" id="KW-1185">Reference proteome</keyword>
<accession>A0ABQ9FAM8</accession>
<feature type="compositionally biased region" description="Basic and acidic residues" evidence="1">
    <location>
        <begin position="270"/>
        <end position="279"/>
    </location>
</feature>
<dbReference type="Proteomes" id="UP001217089">
    <property type="component" value="Unassembled WGS sequence"/>
</dbReference>
<gene>
    <name evidence="2" type="ORF">KUTeg_010048</name>
</gene>
<feature type="compositionally biased region" description="Basic and acidic residues" evidence="1">
    <location>
        <begin position="57"/>
        <end position="75"/>
    </location>
</feature>
<feature type="compositionally biased region" description="Acidic residues" evidence="1">
    <location>
        <begin position="257"/>
        <end position="266"/>
    </location>
</feature>